<dbReference type="Gene3D" id="1.20.120.140">
    <property type="entry name" value="Signal recognition particle SRP54, nucleotide-binding domain"/>
    <property type="match status" value="1"/>
</dbReference>
<comment type="similarity">
    <text evidence="2">Belongs to the GTP-binding SRP family.</text>
</comment>
<evidence type="ECO:0000256" key="1">
    <source>
        <dbReference type="ARBA" id="ARBA00004413"/>
    </source>
</evidence>
<keyword evidence="5" id="KW-0547">Nucleotide-binding</keyword>
<dbReference type="GO" id="GO:0005886">
    <property type="term" value="C:plasma membrane"/>
    <property type="evidence" value="ECO:0007669"/>
    <property type="project" value="UniProtKB-SubCell"/>
</dbReference>
<evidence type="ECO:0000256" key="9">
    <source>
        <dbReference type="ARBA" id="ARBA00023170"/>
    </source>
</evidence>
<proteinExistence type="inferred from homology"/>
<evidence type="ECO:0000256" key="3">
    <source>
        <dbReference type="ARBA" id="ARBA00022475"/>
    </source>
</evidence>
<comment type="caution">
    <text evidence="13">The sequence shown here is derived from an EMBL/GenBank/DDBJ whole genome shotgun (WGS) entry which is preliminary data.</text>
</comment>
<keyword evidence="14" id="KW-1185">Reference proteome</keyword>
<dbReference type="InterPro" id="IPR003593">
    <property type="entry name" value="AAA+_ATPase"/>
</dbReference>
<keyword evidence="6" id="KW-0378">Hydrolase</keyword>
<dbReference type="GO" id="GO:0005047">
    <property type="term" value="F:signal recognition particle binding"/>
    <property type="evidence" value="ECO:0007669"/>
    <property type="project" value="TreeGrafter"/>
</dbReference>
<dbReference type="NCBIfam" id="TIGR00064">
    <property type="entry name" value="ftsY"/>
    <property type="match status" value="1"/>
</dbReference>
<evidence type="ECO:0000256" key="6">
    <source>
        <dbReference type="ARBA" id="ARBA00022801"/>
    </source>
</evidence>
<dbReference type="Proteomes" id="UP000238672">
    <property type="component" value="Unassembled WGS sequence"/>
</dbReference>
<evidence type="ECO:0000256" key="10">
    <source>
        <dbReference type="ARBA" id="ARBA00048027"/>
    </source>
</evidence>
<feature type="domain" description="AAA+ ATPase" evidence="11">
    <location>
        <begin position="115"/>
        <end position="319"/>
    </location>
</feature>
<evidence type="ECO:0000313" key="14">
    <source>
        <dbReference type="Proteomes" id="UP000238672"/>
    </source>
</evidence>
<keyword evidence="3" id="KW-1003">Cell membrane</keyword>
<evidence type="ECO:0000256" key="7">
    <source>
        <dbReference type="ARBA" id="ARBA00023134"/>
    </source>
</evidence>
<dbReference type="SUPFAM" id="SSF47364">
    <property type="entry name" value="Domain of the SRP/SRP receptor G-proteins"/>
    <property type="match status" value="1"/>
</dbReference>
<evidence type="ECO:0000259" key="11">
    <source>
        <dbReference type="SMART" id="SM00382"/>
    </source>
</evidence>
<dbReference type="InterPro" id="IPR027417">
    <property type="entry name" value="P-loop_NTPase"/>
</dbReference>
<name>A0A2S8NVH9_9MOLU</name>
<organism evidence="13 14">
    <name type="scientific">Candidatus Phytoplasma phoenicium</name>
    <dbReference type="NCBI Taxonomy" id="198422"/>
    <lineage>
        <taxon>Bacteria</taxon>
        <taxon>Bacillati</taxon>
        <taxon>Mycoplasmatota</taxon>
        <taxon>Mollicutes</taxon>
        <taxon>Acholeplasmatales</taxon>
        <taxon>Acholeplasmataceae</taxon>
        <taxon>Candidatus Phytoplasma</taxon>
        <taxon>16SrIX (Pigeon pea witches'-broom group)</taxon>
    </lineage>
</organism>
<dbReference type="Pfam" id="PF02881">
    <property type="entry name" value="SRP54_N"/>
    <property type="match status" value="1"/>
</dbReference>
<dbReference type="AlphaFoldDB" id="A0A2S8NVH9"/>
<protein>
    <submittedName>
        <fullName evidence="13">Signal recognition particle-docking protein FtsY</fullName>
    </submittedName>
</protein>
<keyword evidence="9" id="KW-0675">Receptor</keyword>
<sequence length="322" mass="37310">MLDFLKKIFKKKKTKKILGINDIEINLFQWINKIKQKSFINIEMLQELEILFIKLDMGLQTAKNLIEHLKQKINQQQVSNCSLILQFIKKEILNFYKKNDAQIKSNPLSNQKTKNIQIHLFVGVNGVGKTTTIGKIAFKLKKEGNKVLLVAGDTFRTGAVEQLKLWGEKTTNEVFFHKDETIKISPSKILFDSLTYAQKQNFDVVLFDTSGRLQNNINLMKELEKIKKIINKHFTNMINKNFLILDSMMGQNSLQQVEMFNKSLTLNSVILTKFDNISKAGLILSIKHLYNLETKYIGIGEKEDDLITFDINQYIDELFPEK</sequence>
<keyword evidence="4" id="KW-0963">Cytoplasm</keyword>
<gene>
    <name evidence="13" type="primary">ftsY</name>
    <name evidence="13" type="ORF">C6B37_00320</name>
</gene>
<dbReference type="PANTHER" id="PTHR43134:SF1">
    <property type="entry name" value="SIGNAL RECOGNITION PARTICLE RECEPTOR SUBUNIT ALPHA"/>
    <property type="match status" value="1"/>
</dbReference>
<keyword evidence="8" id="KW-0472">Membrane</keyword>
<dbReference type="InterPro" id="IPR004390">
    <property type="entry name" value="SR_rcpt_FtsY"/>
</dbReference>
<dbReference type="InterPro" id="IPR036225">
    <property type="entry name" value="SRP/SRP_N"/>
</dbReference>
<reference evidence="13 14" key="1">
    <citation type="submission" date="2018-02" db="EMBL/GenBank/DDBJ databases">
        <title>Metagenomics reveals mixed infection of spiroplasma and phytoplasma in chicory.</title>
        <authorList>
            <person name="Polano C."/>
            <person name="Moruzzi S."/>
            <person name="Ermacora P."/>
            <person name="Ferrini F."/>
            <person name="Martini M."/>
            <person name="Firrao G."/>
        </authorList>
    </citation>
    <scope>NUCLEOTIDE SEQUENCE [LARGE SCALE GENOMIC DNA]</scope>
    <source>
        <strain evidence="13 14">ChiP</strain>
    </source>
</reference>
<evidence type="ECO:0000259" key="12">
    <source>
        <dbReference type="SMART" id="SM00962"/>
    </source>
</evidence>
<evidence type="ECO:0000256" key="2">
    <source>
        <dbReference type="ARBA" id="ARBA00008531"/>
    </source>
</evidence>
<evidence type="ECO:0000256" key="8">
    <source>
        <dbReference type="ARBA" id="ARBA00023136"/>
    </source>
</evidence>
<dbReference type="Pfam" id="PF00448">
    <property type="entry name" value="SRP54"/>
    <property type="match status" value="1"/>
</dbReference>
<dbReference type="PANTHER" id="PTHR43134">
    <property type="entry name" value="SIGNAL RECOGNITION PARTICLE RECEPTOR SUBUNIT ALPHA"/>
    <property type="match status" value="1"/>
</dbReference>
<dbReference type="GO" id="GO:0003924">
    <property type="term" value="F:GTPase activity"/>
    <property type="evidence" value="ECO:0007669"/>
    <property type="project" value="TreeGrafter"/>
</dbReference>
<dbReference type="InterPro" id="IPR042101">
    <property type="entry name" value="SRP54_N_sf"/>
</dbReference>
<comment type="subcellular location">
    <subcellularLocation>
        <location evidence="1">Cell membrane</location>
        <topology evidence="1">Peripheral membrane protein</topology>
        <orientation evidence="1">Cytoplasmic side</orientation>
    </subcellularLocation>
</comment>
<dbReference type="GO" id="GO:0005737">
    <property type="term" value="C:cytoplasm"/>
    <property type="evidence" value="ECO:0007669"/>
    <property type="project" value="UniProtKB-ARBA"/>
</dbReference>
<dbReference type="InterPro" id="IPR013822">
    <property type="entry name" value="Signal_recog_particl_SRP54_hlx"/>
</dbReference>
<dbReference type="InterPro" id="IPR000897">
    <property type="entry name" value="SRP54_GTPase_dom"/>
</dbReference>
<dbReference type="GO" id="GO:0005525">
    <property type="term" value="F:GTP binding"/>
    <property type="evidence" value="ECO:0007669"/>
    <property type="project" value="UniProtKB-KW"/>
</dbReference>
<dbReference type="SMART" id="SM00962">
    <property type="entry name" value="SRP54"/>
    <property type="match status" value="1"/>
</dbReference>
<dbReference type="SUPFAM" id="SSF52540">
    <property type="entry name" value="P-loop containing nucleoside triphosphate hydrolases"/>
    <property type="match status" value="1"/>
</dbReference>
<comment type="catalytic activity">
    <reaction evidence="10">
        <text>GTP + H2O = GDP + phosphate + H(+)</text>
        <dbReference type="Rhea" id="RHEA:19669"/>
        <dbReference type="ChEBI" id="CHEBI:15377"/>
        <dbReference type="ChEBI" id="CHEBI:15378"/>
        <dbReference type="ChEBI" id="CHEBI:37565"/>
        <dbReference type="ChEBI" id="CHEBI:43474"/>
        <dbReference type="ChEBI" id="CHEBI:58189"/>
        <dbReference type="EC" id="3.6.5.4"/>
    </reaction>
</comment>
<dbReference type="EMBL" id="PUUG01000003">
    <property type="protein sequence ID" value="PQP79948.1"/>
    <property type="molecule type" value="Genomic_DNA"/>
</dbReference>
<evidence type="ECO:0000313" key="13">
    <source>
        <dbReference type="EMBL" id="PQP79948.1"/>
    </source>
</evidence>
<dbReference type="SMART" id="SM00382">
    <property type="entry name" value="AAA"/>
    <property type="match status" value="1"/>
</dbReference>
<evidence type="ECO:0000256" key="5">
    <source>
        <dbReference type="ARBA" id="ARBA00022741"/>
    </source>
</evidence>
<accession>A0A2S8NVH9</accession>
<evidence type="ECO:0000256" key="4">
    <source>
        <dbReference type="ARBA" id="ARBA00022490"/>
    </source>
</evidence>
<feature type="domain" description="SRP54-type proteins GTP-binding" evidence="12">
    <location>
        <begin position="116"/>
        <end position="320"/>
    </location>
</feature>
<dbReference type="Gene3D" id="3.40.50.300">
    <property type="entry name" value="P-loop containing nucleotide triphosphate hydrolases"/>
    <property type="match status" value="1"/>
</dbReference>
<keyword evidence="7" id="KW-0342">GTP-binding</keyword>
<dbReference type="GO" id="GO:0006614">
    <property type="term" value="P:SRP-dependent cotranslational protein targeting to membrane"/>
    <property type="evidence" value="ECO:0007669"/>
    <property type="project" value="InterPro"/>
</dbReference>